<gene>
    <name evidence="2" type="ORF">SDC9_07677</name>
</gene>
<feature type="domain" description="HTH arsR-type" evidence="1">
    <location>
        <begin position="191"/>
        <end position="234"/>
    </location>
</feature>
<evidence type="ECO:0000313" key="2">
    <source>
        <dbReference type="EMBL" id="MPL62078.1"/>
    </source>
</evidence>
<dbReference type="Pfam" id="PF01022">
    <property type="entry name" value="HTH_5"/>
    <property type="match status" value="1"/>
</dbReference>
<dbReference type="GO" id="GO:0003700">
    <property type="term" value="F:DNA-binding transcription factor activity"/>
    <property type="evidence" value="ECO:0007669"/>
    <property type="project" value="InterPro"/>
</dbReference>
<evidence type="ECO:0000259" key="1">
    <source>
        <dbReference type="Pfam" id="PF01022"/>
    </source>
</evidence>
<dbReference type="EMBL" id="VSSQ01000016">
    <property type="protein sequence ID" value="MPL62078.1"/>
    <property type="molecule type" value="Genomic_DNA"/>
</dbReference>
<dbReference type="PIRSF" id="PIRSF018357">
    <property type="entry name" value="Trans_reg_ArsR_prd"/>
    <property type="match status" value="1"/>
</dbReference>
<dbReference type="InterPro" id="IPR001845">
    <property type="entry name" value="HTH_ArsR_DNA-bd_dom"/>
</dbReference>
<name>A0A644T573_9ZZZZ</name>
<dbReference type="InterPro" id="IPR036388">
    <property type="entry name" value="WH-like_DNA-bd_sf"/>
</dbReference>
<dbReference type="InterPro" id="IPR016723">
    <property type="entry name" value="Tscrpt_reg_ArsR_prd"/>
</dbReference>
<proteinExistence type="predicted"/>
<dbReference type="Gene3D" id="1.10.10.10">
    <property type="entry name" value="Winged helix-like DNA-binding domain superfamily/Winged helix DNA-binding domain"/>
    <property type="match status" value="1"/>
</dbReference>
<dbReference type="SUPFAM" id="SSF46785">
    <property type="entry name" value="Winged helix' DNA-binding domain"/>
    <property type="match status" value="1"/>
</dbReference>
<dbReference type="CDD" id="cd00090">
    <property type="entry name" value="HTH_ARSR"/>
    <property type="match status" value="1"/>
</dbReference>
<organism evidence="2">
    <name type="scientific">bioreactor metagenome</name>
    <dbReference type="NCBI Taxonomy" id="1076179"/>
    <lineage>
        <taxon>unclassified sequences</taxon>
        <taxon>metagenomes</taxon>
        <taxon>ecological metagenomes</taxon>
    </lineage>
</organism>
<dbReference type="InterPro" id="IPR011991">
    <property type="entry name" value="ArsR-like_HTH"/>
</dbReference>
<dbReference type="InterPro" id="IPR036390">
    <property type="entry name" value="WH_DNA-bd_sf"/>
</dbReference>
<protein>
    <recommendedName>
        <fullName evidence="1">HTH arsR-type domain-containing protein</fullName>
    </recommendedName>
</protein>
<comment type="caution">
    <text evidence="2">The sequence shown here is derived from an EMBL/GenBank/DDBJ whole genome shotgun (WGS) entry which is preliminary data.</text>
</comment>
<accession>A0A644T573</accession>
<dbReference type="AlphaFoldDB" id="A0A644T573"/>
<reference evidence="2" key="1">
    <citation type="submission" date="2019-08" db="EMBL/GenBank/DDBJ databases">
        <authorList>
            <person name="Kucharzyk K."/>
            <person name="Murdoch R.W."/>
            <person name="Higgins S."/>
            <person name="Loffler F."/>
        </authorList>
    </citation>
    <scope>NUCLEOTIDE SEQUENCE</scope>
</reference>
<sequence>MKNDVLKEKNIEKQDQINNQKDYNAIIEMKNMIKDIQKDLKNMIEKSNEEYLNLMYSNLKNEFIGSMNGYMLDKIDPELDEKMVKHCDMKKQCKNVFKEYLKKHTTELNPDNITKEKIGKSKKELETMRNASKKEKCSICFNEVSTMFENQINLIKSFKIYDNQKEEDQKKISEINEKEIVKGILDPISHEKRLKILKSIALEPQSFSSLSNITNLKGGNLIFHINKLIENDLIFQKQDHGEYILTTKGFNTMQIVLHMNN</sequence>